<gene>
    <name evidence="2" type="ORF">K490DRAFT_65621</name>
</gene>
<evidence type="ECO:0000313" key="3">
    <source>
        <dbReference type="Proteomes" id="UP000799776"/>
    </source>
</evidence>
<feature type="region of interest" description="Disordered" evidence="1">
    <location>
        <begin position="234"/>
        <end position="258"/>
    </location>
</feature>
<comment type="caution">
    <text evidence="2">The sequence shown here is derived from an EMBL/GenBank/DDBJ whole genome shotgun (WGS) entry which is preliminary data.</text>
</comment>
<protein>
    <submittedName>
        <fullName evidence="2">Uncharacterized protein</fullName>
    </submittedName>
</protein>
<dbReference type="AlphaFoldDB" id="A0A9P4LX55"/>
<feature type="region of interest" description="Disordered" evidence="1">
    <location>
        <begin position="30"/>
        <end position="61"/>
    </location>
</feature>
<accession>A0A9P4LX55</accession>
<evidence type="ECO:0000313" key="2">
    <source>
        <dbReference type="EMBL" id="KAF2087782.1"/>
    </source>
</evidence>
<organism evidence="2 3">
    <name type="scientific">Saccharata proteae CBS 121410</name>
    <dbReference type="NCBI Taxonomy" id="1314787"/>
    <lineage>
        <taxon>Eukaryota</taxon>
        <taxon>Fungi</taxon>
        <taxon>Dikarya</taxon>
        <taxon>Ascomycota</taxon>
        <taxon>Pezizomycotina</taxon>
        <taxon>Dothideomycetes</taxon>
        <taxon>Dothideomycetes incertae sedis</taxon>
        <taxon>Botryosphaeriales</taxon>
        <taxon>Saccharataceae</taxon>
        <taxon>Saccharata</taxon>
    </lineage>
</organism>
<dbReference type="Proteomes" id="UP000799776">
    <property type="component" value="Unassembled WGS sequence"/>
</dbReference>
<proteinExistence type="predicted"/>
<keyword evidence="3" id="KW-1185">Reference proteome</keyword>
<name>A0A9P4LX55_9PEZI</name>
<dbReference type="EMBL" id="ML978719">
    <property type="protein sequence ID" value="KAF2087782.1"/>
    <property type="molecule type" value="Genomic_DNA"/>
</dbReference>
<evidence type="ECO:0000256" key="1">
    <source>
        <dbReference type="SAM" id="MobiDB-lite"/>
    </source>
</evidence>
<reference evidence="2" key="1">
    <citation type="journal article" date="2020" name="Stud. Mycol.">
        <title>101 Dothideomycetes genomes: a test case for predicting lifestyles and emergence of pathogens.</title>
        <authorList>
            <person name="Haridas S."/>
            <person name="Albert R."/>
            <person name="Binder M."/>
            <person name="Bloem J."/>
            <person name="Labutti K."/>
            <person name="Salamov A."/>
            <person name="Andreopoulos B."/>
            <person name="Baker S."/>
            <person name="Barry K."/>
            <person name="Bills G."/>
            <person name="Bluhm B."/>
            <person name="Cannon C."/>
            <person name="Castanera R."/>
            <person name="Culley D."/>
            <person name="Daum C."/>
            <person name="Ezra D."/>
            <person name="Gonzalez J."/>
            <person name="Henrissat B."/>
            <person name="Kuo A."/>
            <person name="Liang C."/>
            <person name="Lipzen A."/>
            <person name="Lutzoni F."/>
            <person name="Magnuson J."/>
            <person name="Mondo S."/>
            <person name="Nolan M."/>
            <person name="Ohm R."/>
            <person name="Pangilinan J."/>
            <person name="Park H.-J."/>
            <person name="Ramirez L."/>
            <person name="Alfaro M."/>
            <person name="Sun H."/>
            <person name="Tritt A."/>
            <person name="Yoshinaga Y."/>
            <person name="Zwiers L.-H."/>
            <person name="Turgeon B."/>
            <person name="Goodwin S."/>
            <person name="Spatafora J."/>
            <person name="Crous P."/>
            <person name="Grigoriev I."/>
        </authorList>
    </citation>
    <scope>NUCLEOTIDE SEQUENCE</scope>
    <source>
        <strain evidence="2">CBS 121410</strain>
    </source>
</reference>
<sequence length="258" mass="28788">MGNNSSTANGKAKANNGTDLLIAIVASMAARTDKQGSTAEEDRMEEQEPCDPRQSRPPASPLRYFWTPMGPPPSAEVVRQATAPLLPVQTHSVPTTSYNPPPGESTVPTLPTFYQFLWEHIVLVHPATSAVKFGGDFFMPEKEFRKDWIKILACGCIVPLEELVAAKDKVNTRGFISNTCPGWKCRMVLYKAIKAHRIQRLLQDAGIWEDDESVGENEDGDDYMEDQAEDVLLDTADEEDEEIWQDVEEEDDVFLDAE</sequence>